<dbReference type="Proteomes" id="UP001500936">
    <property type="component" value="Unassembled WGS sequence"/>
</dbReference>
<reference evidence="2" key="1">
    <citation type="journal article" date="2019" name="Int. J. Syst. Evol. Microbiol.">
        <title>The Global Catalogue of Microorganisms (GCM) 10K type strain sequencing project: providing services to taxonomists for standard genome sequencing and annotation.</title>
        <authorList>
            <consortium name="The Broad Institute Genomics Platform"/>
            <consortium name="The Broad Institute Genome Sequencing Center for Infectious Disease"/>
            <person name="Wu L."/>
            <person name="Ma J."/>
        </authorList>
    </citation>
    <scope>NUCLEOTIDE SEQUENCE [LARGE SCALE GENOMIC DNA]</scope>
    <source>
        <strain evidence="2">JCM 17925</strain>
    </source>
</reference>
<protein>
    <submittedName>
        <fullName evidence="1">Uncharacterized protein</fullName>
    </submittedName>
</protein>
<keyword evidence="2" id="KW-1185">Reference proteome</keyword>
<gene>
    <name evidence="1" type="ORF">GCM10023187_11130</name>
</gene>
<evidence type="ECO:0000313" key="1">
    <source>
        <dbReference type="EMBL" id="GAA4399388.1"/>
    </source>
</evidence>
<evidence type="ECO:0000313" key="2">
    <source>
        <dbReference type="Proteomes" id="UP001500936"/>
    </source>
</evidence>
<dbReference type="EMBL" id="BAABHB010000002">
    <property type="protein sequence ID" value="GAA4399388.1"/>
    <property type="molecule type" value="Genomic_DNA"/>
</dbReference>
<proteinExistence type="predicted"/>
<organism evidence="1 2">
    <name type="scientific">Nibrella viscosa</name>
    <dbReference type="NCBI Taxonomy" id="1084524"/>
    <lineage>
        <taxon>Bacteria</taxon>
        <taxon>Pseudomonadati</taxon>
        <taxon>Bacteroidota</taxon>
        <taxon>Cytophagia</taxon>
        <taxon>Cytophagales</taxon>
        <taxon>Spirosomataceae</taxon>
        <taxon>Nibrella</taxon>
    </lineage>
</organism>
<comment type="caution">
    <text evidence="1">The sequence shown here is derived from an EMBL/GenBank/DDBJ whole genome shotgun (WGS) entry which is preliminary data.</text>
</comment>
<name>A0ABP8K1Q2_9BACT</name>
<sequence length="63" mass="7145">MPDICNNTAHTEKFGFDNLSGTNALTAMFLQYKINNFLHRSPQERQPEAIKLIYSTDEGKGKV</sequence>
<accession>A0ABP8K1Q2</accession>